<dbReference type="AlphaFoldDB" id="A0A5D0MGN5"/>
<protein>
    <submittedName>
        <fullName evidence="2">GNAT family N-acetyltransferase</fullName>
    </submittedName>
</protein>
<feature type="domain" description="N-acetyltransferase" evidence="1">
    <location>
        <begin position="1"/>
        <end position="154"/>
    </location>
</feature>
<evidence type="ECO:0000313" key="2">
    <source>
        <dbReference type="EMBL" id="TYB31572.1"/>
    </source>
</evidence>
<reference evidence="2" key="1">
    <citation type="submission" date="2019-08" db="EMBL/GenBank/DDBJ databases">
        <title>Genomic characterization of a novel candidate phylum (ARYD3) from a high temperature, high salinity tertiary oil reservoir in north central Oklahoma, USA.</title>
        <authorList>
            <person name="Youssef N.H."/>
            <person name="Yadav A."/>
            <person name="Elshahed M.S."/>
        </authorList>
    </citation>
    <scope>NUCLEOTIDE SEQUENCE [LARGE SCALE GENOMIC DNA]</scope>
    <source>
        <strain evidence="2">ARYD3</strain>
    </source>
</reference>
<dbReference type="InterPro" id="IPR016181">
    <property type="entry name" value="Acyl_CoA_acyltransferase"/>
</dbReference>
<name>A0A5D0MGN5_9BACT</name>
<dbReference type="PROSITE" id="PS51186">
    <property type="entry name" value="GNAT"/>
    <property type="match status" value="1"/>
</dbReference>
<dbReference type="EMBL" id="VSIX01000032">
    <property type="protein sequence ID" value="TYB31572.1"/>
    <property type="molecule type" value="Genomic_DNA"/>
</dbReference>
<dbReference type="InterPro" id="IPR000182">
    <property type="entry name" value="GNAT_dom"/>
</dbReference>
<gene>
    <name evidence="2" type="ORF">FXF47_02970</name>
</gene>
<dbReference type="Gene3D" id="3.40.630.30">
    <property type="match status" value="1"/>
</dbReference>
<proteinExistence type="predicted"/>
<dbReference type="CDD" id="cd04301">
    <property type="entry name" value="NAT_SF"/>
    <property type="match status" value="1"/>
</dbReference>
<dbReference type="Pfam" id="PF00583">
    <property type="entry name" value="Acetyltransf_1"/>
    <property type="match status" value="1"/>
</dbReference>
<accession>A0A5D0MGN5</accession>
<organism evidence="2 3">
    <name type="scientific">Candidatus Mcinerneyibacterium aminivorans</name>
    <dbReference type="NCBI Taxonomy" id="2703815"/>
    <lineage>
        <taxon>Bacteria</taxon>
        <taxon>Candidatus Macinerneyibacteriota</taxon>
        <taxon>Candidatus Mcinerneyibacteria</taxon>
        <taxon>Candidatus Mcinerneyibacteriales</taxon>
        <taxon>Candidatus Mcinerneyibacteriaceae</taxon>
        <taxon>Candidatus Mcinerneyibacterium</taxon>
    </lineage>
</organism>
<comment type="caution">
    <text evidence="2">The sequence shown here is derived from an EMBL/GenBank/DDBJ whole genome shotgun (WGS) entry which is preliminary data.</text>
</comment>
<dbReference type="SUPFAM" id="SSF55729">
    <property type="entry name" value="Acyl-CoA N-acyltransferases (Nat)"/>
    <property type="match status" value="1"/>
</dbReference>
<dbReference type="GO" id="GO:0016747">
    <property type="term" value="F:acyltransferase activity, transferring groups other than amino-acyl groups"/>
    <property type="evidence" value="ECO:0007669"/>
    <property type="project" value="InterPro"/>
</dbReference>
<evidence type="ECO:0000313" key="3">
    <source>
        <dbReference type="Proteomes" id="UP000324143"/>
    </source>
</evidence>
<dbReference type="Proteomes" id="UP000324143">
    <property type="component" value="Unassembled WGS sequence"/>
</dbReference>
<evidence type="ECO:0000259" key="1">
    <source>
        <dbReference type="PROSITE" id="PS51186"/>
    </source>
</evidence>
<keyword evidence="3" id="KW-1185">Reference proteome</keyword>
<sequence length="161" mass="18957">MKYRKPEKSDIAGLIRLSKEFSIESRWGHLIPVGQIYNIEEARENLFGSNIYECRVAKKKDKLIGYIAVKEHEKIYEASILVDSDYRKQGVGKNLTDNIFKSIPRDIEVEAWVADFNEASIKATPQMGFEFKKKIYETEYIPDKEFYVYIYSRYGDYKNQL</sequence>